<keyword evidence="2" id="KW-1185">Reference proteome</keyword>
<proteinExistence type="predicted"/>
<evidence type="ECO:0000313" key="1">
    <source>
        <dbReference type="Ensembl" id="ENSVKKP00000019292.1"/>
    </source>
</evidence>
<organism evidence="1 2">
    <name type="scientific">Varanus komodoensis</name>
    <name type="common">Komodo dragon</name>
    <dbReference type="NCBI Taxonomy" id="61221"/>
    <lineage>
        <taxon>Eukaryota</taxon>
        <taxon>Metazoa</taxon>
        <taxon>Chordata</taxon>
        <taxon>Craniata</taxon>
        <taxon>Vertebrata</taxon>
        <taxon>Euteleostomi</taxon>
        <taxon>Lepidosauria</taxon>
        <taxon>Squamata</taxon>
        <taxon>Bifurcata</taxon>
        <taxon>Unidentata</taxon>
        <taxon>Episquamata</taxon>
        <taxon>Toxicofera</taxon>
        <taxon>Anguimorpha</taxon>
        <taxon>Paleoanguimorpha</taxon>
        <taxon>Varanoidea</taxon>
        <taxon>Varanidae</taxon>
        <taxon>Varanus</taxon>
    </lineage>
</organism>
<reference evidence="1" key="2">
    <citation type="submission" date="2025-09" db="UniProtKB">
        <authorList>
            <consortium name="Ensembl"/>
        </authorList>
    </citation>
    <scope>IDENTIFICATION</scope>
</reference>
<name>A0A8D2LAN6_VARKO</name>
<accession>A0A8D2LAN6</accession>
<dbReference type="AlphaFoldDB" id="A0A8D2LAN6"/>
<evidence type="ECO:0000313" key="2">
    <source>
        <dbReference type="Proteomes" id="UP000694545"/>
    </source>
</evidence>
<sequence length="71" mass="8224">MEQEKSFKFKLFVPPRLSNTQISAVKPQTNTQDGDFFQVNIVTIFNKYIFIYYSNTSVLKEVGKSSIKLLI</sequence>
<protein>
    <submittedName>
        <fullName evidence="1">Uncharacterized protein</fullName>
    </submittedName>
</protein>
<dbReference type="Proteomes" id="UP000694545">
    <property type="component" value="Unplaced"/>
</dbReference>
<reference evidence="1" key="1">
    <citation type="submission" date="2025-08" db="UniProtKB">
        <authorList>
            <consortium name="Ensembl"/>
        </authorList>
    </citation>
    <scope>IDENTIFICATION</scope>
</reference>
<dbReference type="Ensembl" id="ENSVKKT00000019766.1">
    <property type="protein sequence ID" value="ENSVKKP00000019292.1"/>
    <property type="gene ID" value="ENSVKKG00000013094.1"/>
</dbReference>